<dbReference type="PANTHER" id="PTHR16148">
    <property type="entry name" value="NF-KAPPA-B-REPRESSING FACTOR-RELATED"/>
    <property type="match status" value="1"/>
</dbReference>
<keyword evidence="2" id="KW-0732">Signal</keyword>
<protein>
    <submittedName>
        <fullName evidence="3">Uncharacterized protein</fullName>
    </submittedName>
</protein>
<accession>A0ABD3MLF8</accession>
<proteinExistence type="predicted"/>
<keyword evidence="1" id="KW-1133">Transmembrane helix</keyword>
<evidence type="ECO:0000313" key="4">
    <source>
        <dbReference type="Proteomes" id="UP001530400"/>
    </source>
</evidence>
<dbReference type="EMBL" id="JALLPJ020001413">
    <property type="protein sequence ID" value="KAL3764769.1"/>
    <property type="molecule type" value="Genomic_DNA"/>
</dbReference>
<feature type="transmembrane region" description="Helical" evidence="1">
    <location>
        <begin position="384"/>
        <end position="403"/>
    </location>
</feature>
<comment type="caution">
    <text evidence="3">The sequence shown here is derived from an EMBL/GenBank/DDBJ whole genome shotgun (WGS) entry which is preliminary data.</text>
</comment>
<dbReference type="PANTHER" id="PTHR16148:SF14">
    <property type="entry name" value="MYND-TYPE DOMAIN-CONTAINING PROTEIN"/>
    <property type="match status" value="1"/>
</dbReference>
<gene>
    <name evidence="3" type="ORF">ACHAWO_009584</name>
</gene>
<evidence type="ECO:0000256" key="2">
    <source>
        <dbReference type="SAM" id="SignalP"/>
    </source>
</evidence>
<feature type="chain" id="PRO_5044876194" evidence="2">
    <location>
        <begin position="20"/>
        <end position="425"/>
    </location>
</feature>
<keyword evidence="1" id="KW-0812">Transmembrane</keyword>
<dbReference type="Proteomes" id="UP001530400">
    <property type="component" value="Unassembled WGS sequence"/>
</dbReference>
<name>A0ABD3MLF8_9STRA</name>
<feature type="signal peptide" evidence="2">
    <location>
        <begin position="1"/>
        <end position="19"/>
    </location>
</feature>
<evidence type="ECO:0000256" key="1">
    <source>
        <dbReference type="SAM" id="Phobius"/>
    </source>
</evidence>
<keyword evidence="4" id="KW-1185">Reference proteome</keyword>
<keyword evidence="1" id="KW-0472">Membrane</keyword>
<evidence type="ECO:0000313" key="3">
    <source>
        <dbReference type="EMBL" id="KAL3764769.1"/>
    </source>
</evidence>
<dbReference type="AlphaFoldDB" id="A0ABD3MLF8"/>
<organism evidence="3 4">
    <name type="scientific">Cyclotella atomus</name>
    <dbReference type="NCBI Taxonomy" id="382360"/>
    <lineage>
        <taxon>Eukaryota</taxon>
        <taxon>Sar</taxon>
        <taxon>Stramenopiles</taxon>
        <taxon>Ochrophyta</taxon>
        <taxon>Bacillariophyta</taxon>
        <taxon>Coscinodiscophyceae</taxon>
        <taxon>Thalassiosirophycidae</taxon>
        <taxon>Stephanodiscales</taxon>
        <taxon>Stephanodiscaceae</taxon>
        <taxon>Cyclotella</taxon>
    </lineage>
</organism>
<reference evidence="3 4" key="1">
    <citation type="submission" date="2024-10" db="EMBL/GenBank/DDBJ databases">
        <title>Updated reference genomes for cyclostephanoid diatoms.</title>
        <authorList>
            <person name="Roberts W.R."/>
            <person name="Alverson A.J."/>
        </authorList>
    </citation>
    <scope>NUCLEOTIDE SEQUENCE [LARGE SCALE GENOMIC DNA]</scope>
    <source>
        <strain evidence="3 4">AJA010-31</strain>
    </source>
</reference>
<sequence>MKISTFFVATAAAIGSVSASQHAAIDLDTGDIDASSALGSLIMSKARALEQNNNQQYMSWVSGYSIKFQQCFASSNYYGGYFGGNQNGNNNNNNNRNNVNGVYEQRLVHFKLCPSSACSSSCSNGADYVVDMNEFVNAYVESKLSVQEYNCERVRENCYCQNANNEQYCQQTCFQNAGLDYCGQYMQGGNNNNNQNKNQFNLQEALECRRLEVDEQALQYYMYKNGGNMGNNAQNYYNYNYNRNGNNNNKMELFVGPYCANGGQKILLGVFMDETCSYAAPKGTYEQLMYGNTLPYSKDSLVSSKTCVACKEPSDYNNRNYNDQQDADEVLEVCQRMYEQAGKCESNLSGVTPYPNTYGCDFIKTLPRVSSWSVSSVGSTSARAFAGIFAITTVALAGLTVYLHKKVGSKDGLSQTLTPTEAELA</sequence>